<dbReference type="InterPro" id="IPR002181">
    <property type="entry name" value="Fibrinogen_a/b/g_C_dom"/>
</dbReference>
<dbReference type="Gene3D" id="3.90.215.10">
    <property type="entry name" value="Gamma Fibrinogen, chain A, domain 1"/>
    <property type="match status" value="1"/>
</dbReference>
<dbReference type="InterPro" id="IPR050373">
    <property type="entry name" value="Fibrinogen_C-term_domain"/>
</dbReference>
<dbReference type="Proteomes" id="UP000014760">
    <property type="component" value="Unassembled WGS sequence"/>
</dbReference>
<reference evidence="6" key="1">
    <citation type="submission" date="2012-12" db="EMBL/GenBank/DDBJ databases">
        <authorList>
            <person name="Hellsten U."/>
            <person name="Grimwood J."/>
            <person name="Chapman J.A."/>
            <person name="Shapiro H."/>
            <person name="Aerts A."/>
            <person name="Otillar R.P."/>
            <person name="Terry A.Y."/>
            <person name="Boore J.L."/>
            <person name="Simakov O."/>
            <person name="Marletaz F."/>
            <person name="Cho S.-J."/>
            <person name="Edsinger-Gonzales E."/>
            <person name="Havlak P."/>
            <person name="Kuo D.-H."/>
            <person name="Larsson T."/>
            <person name="Lv J."/>
            <person name="Arendt D."/>
            <person name="Savage R."/>
            <person name="Osoegawa K."/>
            <person name="de Jong P."/>
            <person name="Lindberg D.R."/>
            <person name="Seaver E.C."/>
            <person name="Weisblat D.A."/>
            <person name="Putnam N.H."/>
            <person name="Grigoriev I.V."/>
            <person name="Rokhsar D.S."/>
        </authorList>
    </citation>
    <scope>NUCLEOTIDE SEQUENCE</scope>
    <source>
        <strain evidence="6">I ESC-2004</strain>
    </source>
</reference>
<dbReference type="PANTHER" id="PTHR19143">
    <property type="entry name" value="FIBRINOGEN/TENASCIN/ANGIOPOEITIN"/>
    <property type="match status" value="1"/>
</dbReference>
<evidence type="ECO:0000256" key="2">
    <source>
        <dbReference type="SAM" id="SignalP"/>
    </source>
</evidence>
<feature type="chain" id="PRO_5008787235" description="Fibrinogen C-terminal domain-containing protein" evidence="2">
    <location>
        <begin position="19"/>
        <end position="291"/>
    </location>
</feature>
<keyword evidence="2" id="KW-0732">Signal</keyword>
<proteinExistence type="predicted"/>
<dbReference type="SUPFAM" id="SSF56496">
    <property type="entry name" value="Fibrinogen C-terminal domain-like"/>
    <property type="match status" value="1"/>
</dbReference>
<sequence>MRFFQRIIVALLVVSVSCQRTQLVQETCTYSFVVPRNVDAECRGSVTDDNEALQSRLSQLENHVQDLQSSPNNPDEALKIKSLQDEVTHLRDLITSTDGAVNNKGLEERLSNQDAEIYQLKRELESLRLNSGGYTPTPINPRNEKNDIYVFRGCPVHISYGVVNIVPYKDDLGAKASQVQYTANFTGLSSKFFGVPFSIYCTSKQMIVIQKRTSPFVLSFDRTFQENRDGFGDVTGEFWLGLDKIHQITSDPRVKYEVLIEFWTPTDSRFSLKLSNFRVDRCGANLHDVQF</sequence>
<dbReference type="InterPro" id="IPR014716">
    <property type="entry name" value="Fibrinogen_a/b/g_C_1"/>
</dbReference>
<keyword evidence="6" id="KW-1185">Reference proteome</keyword>
<protein>
    <recommendedName>
        <fullName evidence="3">Fibrinogen C-terminal domain-containing protein</fullName>
    </recommendedName>
</protein>
<evidence type="ECO:0000259" key="3">
    <source>
        <dbReference type="Pfam" id="PF00147"/>
    </source>
</evidence>
<feature type="domain" description="Fibrinogen C-terminal" evidence="3">
    <location>
        <begin position="195"/>
        <end position="280"/>
    </location>
</feature>
<reference evidence="4 6" key="2">
    <citation type="journal article" date="2013" name="Nature">
        <title>Insights into bilaterian evolution from three spiralian genomes.</title>
        <authorList>
            <person name="Simakov O."/>
            <person name="Marletaz F."/>
            <person name="Cho S.J."/>
            <person name="Edsinger-Gonzales E."/>
            <person name="Havlak P."/>
            <person name="Hellsten U."/>
            <person name="Kuo D.H."/>
            <person name="Larsson T."/>
            <person name="Lv J."/>
            <person name="Arendt D."/>
            <person name="Savage R."/>
            <person name="Osoegawa K."/>
            <person name="de Jong P."/>
            <person name="Grimwood J."/>
            <person name="Chapman J.A."/>
            <person name="Shapiro H."/>
            <person name="Aerts A."/>
            <person name="Otillar R.P."/>
            <person name="Terry A.Y."/>
            <person name="Boore J.L."/>
            <person name="Grigoriev I.V."/>
            <person name="Lindberg D.R."/>
            <person name="Seaver E.C."/>
            <person name="Weisblat D.A."/>
            <person name="Putnam N.H."/>
            <person name="Rokhsar D.S."/>
        </authorList>
    </citation>
    <scope>NUCLEOTIDE SEQUENCE</scope>
    <source>
        <strain evidence="4 6">I ESC-2004</strain>
    </source>
</reference>
<dbReference type="OrthoDB" id="6275059at2759"/>
<accession>R7TQ84</accession>
<dbReference type="STRING" id="283909.R7TQ84"/>
<feature type="signal peptide" evidence="2">
    <location>
        <begin position="1"/>
        <end position="18"/>
    </location>
</feature>
<feature type="coiled-coil region" evidence="1">
    <location>
        <begin position="103"/>
        <end position="130"/>
    </location>
</feature>
<evidence type="ECO:0000313" key="5">
    <source>
        <dbReference type="EnsemblMetazoa" id="CapteP211554"/>
    </source>
</evidence>
<evidence type="ECO:0000313" key="4">
    <source>
        <dbReference type="EMBL" id="ELT95727.1"/>
    </source>
</evidence>
<reference evidence="5" key="3">
    <citation type="submission" date="2015-06" db="UniProtKB">
        <authorList>
            <consortium name="EnsemblMetazoa"/>
        </authorList>
    </citation>
    <scope>IDENTIFICATION</scope>
</reference>
<gene>
    <name evidence="4" type="ORF">CAPTEDRAFT_211554</name>
</gene>
<dbReference type="EnsemblMetazoa" id="CapteT211554">
    <property type="protein sequence ID" value="CapteP211554"/>
    <property type="gene ID" value="CapteG211554"/>
</dbReference>
<evidence type="ECO:0000313" key="6">
    <source>
        <dbReference type="Proteomes" id="UP000014760"/>
    </source>
</evidence>
<evidence type="ECO:0000256" key="1">
    <source>
        <dbReference type="SAM" id="Coils"/>
    </source>
</evidence>
<organism evidence="4">
    <name type="scientific">Capitella teleta</name>
    <name type="common">Polychaete worm</name>
    <dbReference type="NCBI Taxonomy" id="283909"/>
    <lineage>
        <taxon>Eukaryota</taxon>
        <taxon>Metazoa</taxon>
        <taxon>Spiralia</taxon>
        <taxon>Lophotrochozoa</taxon>
        <taxon>Annelida</taxon>
        <taxon>Polychaeta</taxon>
        <taxon>Sedentaria</taxon>
        <taxon>Scolecida</taxon>
        <taxon>Capitellidae</taxon>
        <taxon>Capitella</taxon>
    </lineage>
</organism>
<dbReference type="InterPro" id="IPR036056">
    <property type="entry name" value="Fibrinogen-like_C"/>
</dbReference>
<dbReference type="EMBL" id="AMQN01011707">
    <property type="status" value="NOT_ANNOTATED_CDS"/>
    <property type="molecule type" value="Genomic_DNA"/>
</dbReference>
<dbReference type="Pfam" id="PF00147">
    <property type="entry name" value="Fibrinogen_C"/>
    <property type="match status" value="1"/>
</dbReference>
<dbReference type="GO" id="GO:0005615">
    <property type="term" value="C:extracellular space"/>
    <property type="evidence" value="ECO:0007669"/>
    <property type="project" value="TreeGrafter"/>
</dbReference>
<dbReference type="EMBL" id="KB309035">
    <property type="protein sequence ID" value="ELT95727.1"/>
    <property type="molecule type" value="Genomic_DNA"/>
</dbReference>
<dbReference type="PROSITE" id="PS51257">
    <property type="entry name" value="PROKAR_LIPOPROTEIN"/>
    <property type="match status" value="1"/>
</dbReference>
<name>R7TQ84_CAPTE</name>
<keyword evidence="1" id="KW-0175">Coiled coil</keyword>
<dbReference type="AlphaFoldDB" id="R7TQ84"/>
<dbReference type="HOGENOM" id="CLU_057394_0_0_1"/>